<dbReference type="PANTHER" id="PTHR38050">
    <property type="match status" value="1"/>
</dbReference>
<comment type="caution">
    <text evidence="8">The sequence shown here is derived from an EMBL/GenBank/DDBJ whole genome shotgun (WGS) entry which is preliminary data.</text>
</comment>
<gene>
    <name evidence="8" type="ORF">ACFSAH_04845</name>
</gene>
<evidence type="ECO:0000313" key="8">
    <source>
        <dbReference type="EMBL" id="MFD1629193.1"/>
    </source>
</evidence>
<dbReference type="EMBL" id="JBHUDG010000003">
    <property type="protein sequence ID" value="MFD1629193.1"/>
    <property type="molecule type" value="Genomic_DNA"/>
</dbReference>
<evidence type="ECO:0000256" key="7">
    <source>
        <dbReference type="ARBA" id="ARBA00023326"/>
    </source>
</evidence>
<dbReference type="Gene3D" id="3.40.50.1820">
    <property type="entry name" value="alpha/beta hydrolase"/>
    <property type="match status" value="1"/>
</dbReference>
<dbReference type="InterPro" id="IPR043595">
    <property type="entry name" value="FaeB/C/D"/>
</dbReference>
<keyword evidence="7" id="KW-0624">Polysaccharide degradation</keyword>
<dbReference type="SUPFAM" id="SSF53474">
    <property type="entry name" value="alpha/beta-Hydrolases"/>
    <property type="match status" value="1"/>
</dbReference>
<evidence type="ECO:0000256" key="3">
    <source>
        <dbReference type="ARBA" id="ARBA00022651"/>
    </source>
</evidence>
<evidence type="ECO:0000256" key="2">
    <source>
        <dbReference type="ARBA" id="ARBA00022525"/>
    </source>
</evidence>
<accession>A0ABW4IA78</accession>
<keyword evidence="2" id="KW-0964">Secreted</keyword>
<evidence type="ECO:0000313" key="9">
    <source>
        <dbReference type="Proteomes" id="UP001597118"/>
    </source>
</evidence>
<protein>
    <submittedName>
        <fullName evidence="8">Alpha/beta hydrolase family esterase</fullName>
    </submittedName>
</protein>
<dbReference type="RefSeq" id="WP_379661573.1">
    <property type="nucleotide sequence ID" value="NZ_JBHUDG010000003.1"/>
</dbReference>
<evidence type="ECO:0000256" key="6">
    <source>
        <dbReference type="ARBA" id="ARBA00023277"/>
    </source>
</evidence>
<keyword evidence="9" id="KW-1185">Reference proteome</keyword>
<keyword evidence="4" id="KW-0732">Signal</keyword>
<evidence type="ECO:0000256" key="4">
    <source>
        <dbReference type="ARBA" id="ARBA00022729"/>
    </source>
</evidence>
<evidence type="ECO:0000256" key="5">
    <source>
        <dbReference type="ARBA" id="ARBA00022801"/>
    </source>
</evidence>
<sequence>MMNNEGKRLLNFSLSNQSKEKNTMLRLLLVTFLLPCITAIGQTTKVYNVNGQLRKAIIYAPSVSSQSQNLPVVFIFHGHGGNADFVSRKIDIQNHYKEALIIFMEGIPGRKSKLDPQGKLNGWQILPNTLENRDIDFFDIVFEDIHTNYAIDNNRIYAVGHSNGARFANVLWKERGNLLAAICSASAQGGLMITGLNPISVWMYMGKEDNTVPFENQEKSIAIVMKNLGIDGKSGVKNADMEFFYGKQDTELIVQKSNSGHEFPKQSIPEIVAFFKRNKKSVSE</sequence>
<keyword evidence="3" id="KW-0858">Xylan degradation</keyword>
<dbReference type="PANTHER" id="PTHR38050:SF2">
    <property type="entry name" value="FERULOYL ESTERASE C-RELATED"/>
    <property type="match status" value="1"/>
</dbReference>
<evidence type="ECO:0000256" key="1">
    <source>
        <dbReference type="ARBA" id="ARBA00004613"/>
    </source>
</evidence>
<comment type="subcellular location">
    <subcellularLocation>
        <location evidence="1">Secreted</location>
    </subcellularLocation>
</comment>
<dbReference type="InterPro" id="IPR029058">
    <property type="entry name" value="AB_hydrolase_fold"/>
</dbReference>
<dbReference type="GO" id="GO:0016787">
    <property type="term" value="F:hydrolase activity"/>
    <property type="evidence" value="ECO:0007669"/>
    <property type="project" value="UniProtKB-KW"/>
</dbReference>
<organism evidence="8 9">
    <name type="scientific">Pseudopedobacter beijingensis</name>
    <dbReference type="NCBI Taxonomy" id="1207056"/>
    <lineage>
        <taxon>Bacteria</taxon>
        <taxon>Pseudomonadati</taxon>
        <taxon>Bacteroidota</taxon>
        <taxon>Sphingobacteriia</taxon>
        <taxon>Sphingobacteriales</taxon>
        <taxon>Sphingobacteriaceae</taxon>
        <taxon>Pseudopedobacter</taxon>
    </lineage>
</organism>
<proteinExistence type="predicted"/>
<keyword evidence="6" id="KW-0119">Carbohydrate metabolism</keyword>
<dbReference type="Proteomes" id="UP001597118">
    <property type="component" value="Unassembled WGS sequence"/>
</dbReference>
<keyword evidence="5 8" id="KW-0378">Hydrolase</keyword>
<reference evidence="9" key="1">
    <citation type="journal article" date="2019" name="Int. J. Syst. Evol. Microbiol.">
        <title>The Global Catalogue of Microorganisms (GCM) 10K type strain sequencing project: providing services to taxonomists for standard genome sequencing and annotation.</title>
        <authorList>
            <consortium name="The Broad Institute Genomics Platform"/>
            <consortium name="The Broad Institute Genome Sequencing Center for Infectious Disease"/>
            <person name="Wu L."/>
            <person name="Ma J."/>
        </authorList>
    </citation>
    <scope>NUCLEOTIDE SEQUENCE [LARGE SCALE GENOMIC DNA]</scope>
    <source>
        <strain evidence="9">CCUG 53762</strain>
    </source>
</reference>
<name>A0ABW4IA78_9SPHI</name>